<proteinExistence type="predicted"/>
<sequence length="21" mass="2178">MTVTITIITIATTATITALDI</sequence>
<reference evidence="1" key="1">
    <citation type="submission" date="2020-09" db="EMBL/GenBank/DDBJ databases">
        <title>Genome-Enabled Discovery of Anthraquinone Biosynthesis in Senna tora.</title>
        <authorList>
            <person name="Kang S.-H."/>
            <person name="Pandey R.P."/>
            <person name="Lee C.-M."/>
            <person name="Sim J.-S."/>
            <person name="Jeong J.-T."/>
            <person name="Choi B.-S."/>
            <person name="Jung M."/>
            <person name="Ginzburg D."/>
            <person name="Zhao K."/>
            <person name="Won S.Y."/>
            <person name="Oh T.-J."/>
            <person name="Yu Y."/>
            <person name="Kim N.-H."/>
            <person name="Lee O.R."/>
            <person name="Lee T.-H."/>
            <person name="Bashyal P."/>
            <person name="Kim T.-S."/>
            <person name="Lee W.-H."/>
            <person name="Kawkins C."/>
            <person name="Kim C.-K."/>
            <person name="Kim J.S."/>
            <person name="Ahn B.O."/>
            <person name="Rhee S.Y."/>
            <person name="Sohng J.K."/>
        </authorList>
    </citation>
    <scope>NUCLEOTIDE SEQUENCE</scope>
    <source>
        <tissue evidence="1">Leaf</tissue>
    </source>
</reference>
<keyword evidence="2" id="KW-1185">Reference proteome</keyword>
<evidence type="ECO:0000313" key="1">
    <source>
        <dbReference type="EMBL" id="KAF7830207.1"/>
    </source>
</evidence>
<gene>
    <name evidence="1" type="ORF">G2W53_012540</name>
</gene>
<comment type="caution">
    <text evidence="1">The sequence shown here is derived from an EMBL/GenBank/DDBJ whole genome shotgun (WGS) entry which is preliminary data.</text>
</comment>
<name>A0A834TXS8_9FABA</name>
<accession>A0A834TXS8</accession>
<protein>
    <submittedName>
        <fullName evidence="1">Uncharacterized protein</fullName>
    </submittedName>
</protein>
<dbReference type="Proteomes" id="UP000634136">
    <property type="component" value="Unassembled WGS sequence"/>
</dbReference>
<organism evidence="1 2">
    <name type="scientific">Senna tora</name>
    <dbReference type="NCBI Taxonomy" id="362788"/>
    <lineage>
        <taxon>Eukaryota</taxon>
        <taxon>Viridiplantae</taxon>
        <taxon>Streptophyta</taxon>
        <taxon>Embryophyta</taxon>
        <taxon>Tracheophyta</taxon>
        <taxon>Spermatophyta</taxon>
        <taxon>Magnoliopsida</taxon>
        <taxon>eudicotyledons</taxon>
        <taxon>Gunneridae</taxon>
        <taxon>Pentapetalae</taxon>
        <taxon>rosids</taxon>
        <taxon>fabids</taxon>
        <taxon>Fabales</taxon>
        <taxon>Fabaceae</taxon>
        <taxon>Caesalpinioideae</taxon>
        <taxon>Cassia clade</taxon>
        <taxon>Senna</taxon>
    </lineage>
</organism>
<dbReference type="EMBL" id="JAAIUW010000005">
    <property type="protein sequence ID" value="KAF7830207.1"/>
    <property type="molecule type" value="Genomic_DNA"/>
</dbReference>
<dbReference type="AlphaFoldDB" id="A0A834TXS8"/>
<evidence type="ECO:0000313" key="2">
    <source>
        <dbReference type="Proteomes" id="UP000634136"/>
    </source>
</evidence>